<accession>A0ACD5AK13</accession>
<evidence type="ECO:0000313" key="2">
    <source>
        <dbReference type="Proteomes" id="UP001432251"/>
    </source>
</evidence>
<dbReference type="Proteomes" id="UP001432251">
    <property type="component" value="Chromosome"/>
</dbReference>
<sequence>MTRPTLRLSALAALPAVCCALALLTGCGSGSADGNDTSPSPGGSPTGFGAPIASRSPAVGTGSKDPDDLNGDGHRDLLLPLETPGGEPQWEPSDGRLLVVYGSSHGLDPATRSVYGRSDLGLPAAESYSGVERPEGVDARSAASADLDGDGFADLALPIIGKERATDGTYAAQRYTVYVVWGSARGPGGSGGKATPMRLPARAAASGLDSVVRGDFDGDGRLDLAGRAVSGTTAWLLYGPFDRATGAPARTGTLPMSGGSLYADDVDPTGEHPRVTPLLAHDGDDGEQTGSTLYTAPTTGRGRELREGNAHAFGDFDGDGRRDVAVGDDGSRNDEPGAETEAPDVDGSLTVYPGDGGTPVDQELPEASRRRRGFSSPLVYVAADPDGDGRDGILVPTFDAMVLLDGIGDGGGARQVEVARQGPARAQGKKVRAERRPARPYGAADFDGDGRDELVLTWGADSMFGLYGEDPTHWWITDGISDRDRAVFDATRWVKPRVYASPTN</sequence>
<organism evidence="1 2">
    <name type="scientific">Streptomyces citrinus</name>
    <dbReference type="NCBI Taxonomy" id="3118173"/>
    <lineage>
        <taxon>Bacteria</taxon>
        <taxon>Bacillati</taxon>
        <taxon>Actinomycetota</taxon>
        <taxon>Actinomycetes</taxon>
        <taxon>Kitasatosporales</taxon>
        <taxon>Streptomycetaceae</taxon>
        <taxon>Streptomyces</taxon>
    </lineage>
</organism>
<evidence type="ECO:0000313" key="1">
    <source>
        <dbReference type="EMBL" id="WWQ67219.1"/>
    </source>
</evidence>
<name>A0ACD5AK13_9ACTN</name>
<keyword evidence="2" id="KW-1185">Reference proteome</keyword>
<proteinExistence type="predicted"/>
<gene>
    <name evidence="1" type="ORF">V2W30_30435</name>
</gene>
<dbReference type="EMBL" id="CP146022">
    <property type="protein sequence ID" value="WWQ67219.1"/>
    <property type="molecule type" value="Genomic_DNA"/>
</dbReference>
<reference evidence="1" key="1">
    <citation type="journal article" date="2025" name="Int. J. Syst. Evol. Microbiol.">
        <title>Streptomyces citrinus sp. nov., with yellow diffusible pigment.</title>
        <authorList>
            <person name="He Y."/>
            <person name="Yang E."/>
            <person name="Xu J."/>
            <person name="Sun Y."/>
            <person name="Sun L."/>
        </authorList>
    </citation>
    <scope>NUCLEOTIDE SEQUENCE</scope>
    <source>
        <strain evidence="1">Q6</strain>
    </source>
</reference>
<protein>
    <submittedName>
        <fullName evidence="1">VCBS repeat-containing protein</fullName>
    </submittedName>
</protein>